<dbReference type="AlphaFoldDB" id="A0A6C0GKU6"/>
<name>A0A6C0GKU6_9BACT</name>
<gene>
    <name evidence="2" type="ORF">GXP67_18190</name>
</gene>
<reference evidence="2 3" key="1">
    <citation type="submission" date="2020-01" db="EMBL/GenBank/DDBJ databases">
        <authorList>
            <person name="Kim M.K."/>
        </authorList>
    </citation>
    <scope>NUCLEOTIDE SEQUENCE [LARGE SCALE GENOMIC DNA]</scope>
    <source>
        <strain evidence="2 3">172606-1</strain>
    </source>
</reference>
<keyword evidence="1" id="KW-0812">Transmembrane</keyword>
<sequence>MRTVKFIFLGIVIIALAILSYFLFGNYSEGNRAGTIAKLSRRGVLIKTYEGQLNIGGISTDGSHTSPLWDFSVSNGEKEVIKQLEDAALTGDHVKLYYKEKFYTLSWRGETKYFVYKVETAPNHGNRTQ</sequence>
<dbReference type="Proteomes" id="UP000480178">
    <property type="component" value="Chromosome"/>
</dbReference>
<dbReference type="EMBL" id="CP048222">
    <property type="protein sequence ID" value="QHT68434.1"/>
    <property type="molecule type" value="Genomic_DNA"/>
</dbReference>
<keyword evidence="1" id="KW-0472">Membrane</keyword>
<feature type="transmembrane region" description="Helical" evidence="1">
    <location>
        <begin position="6"/>
        <end position="24"/>
    </location>
</feature>
<evidence type="ECO:0000256" key="1">
    <source>
        <dbReference type="SAM" id="Phobius"/>
    </source>
</evidence>
<accession>A0A6C0GKU6</accession>
<evidence type="ECO:0000313" key="3">
    <source>
        <dbReference type="Proteomes" id="UP000480178"/>
    </source>
</evidence>
<dbReference type="RefSeq" id="WP_162444447.1">
    <property type="nucleotide sequence ID" value="NZ_CP048222.1"/>
</dbReference>
<proteinExistence type="predicted"/>
<protein>
    <recommendedName>
        <fullName evidence="4">6-phosphogluconate dehydrogenase</fullName>
    </recommendedName>
</protein>
<keyword evidence="3" id="KW-1185">Reference proteome</keyword>
<evidence type="ECO:0000313" key="2">
    <source>
        <dbReference type="EMBL" id="QHT68434.1"/>
    </source>
</evidence>
<organism evidence="2 3">
    <name type="scientific">Rhodocytophaga rosea</name>
    <dbReference type="NCBI Taxonomy" id="2704465"/>
    <lineage>
        <taxon>Bacteria</taxon>
        <taxon>Pseudomonadati</taxon>
        <taxon>Bacteroidota</taxon>
        <taxon>Cytophagia</taxon>
        <taxon>Cytophagales</taxon>
        <taxon>Rhodocytophagaceae</taxon>
        <taxon>Rhodocytophaga</taxon>
    </lineage>
</organism>
<keyword evidence="1" id="KW-1133">Transmembrane helix</keyword>
<dbReference type="KEGG" id="rhoz:GXP67_18190"/>
<evidence type="ECO:0008006" key="4">
    <source>
        <dbReference type="Google" id="ProtNLM"/>
    </source>
</evidence>